<feature type="compositionally biased region" description="Polar residues" evidence="1">
    <location>
        <begin position="409"/>
        <end position="433"/>
    </location>
</feature>
<feature type="region of interest" description="Disordered" evidence="1">
    <location>
        <begin position="314"/>
        <end position="337"/>
    </location>
</feature>
<keyword evidence="2" id="KW-0472">Membrane</keyword>
<reference evidence="3 4" key="1">
    <citation type="submission" date="2018-11" db="EMBL/GenBank/DDBJ databases">
        <title>Genome sequence and assembly of Colletotrichum sidae.</title>
        <authorList>
            <person name="Gan P."/>
            <person name="Shirasu K."/>
        </authorList>
    </citation>
    <scope>NUCLEOTIDE SEQUENCE [LARGE SCALE GENOMIC DNA]</scope>
    <source>
        <strain evidence="3 4">CBS 518.97</strain>
    </source>
</reference>
<dbReference type="Proteomes" id="UP000295604">
    <property type="component" value="Unassembled WGS sequence"/>
</dbReference>
<feature type="region of interest" description="Disordered" evidence="1">
    <location>
        <begin position="81"/>
        <end position="168"/>
    </location>
</feature>
<keyword evidence="2" id="KW-1133">Transmembrane helix</keyword>
<evidence type="ECO:0000313" key="4">
    <source>
        <dbReference type="Proteomes" id="UP000295604"/>
    </source>
</evidence>
<feature type="compositionally biased region" description="Low complexity" evidence="1">
    <location>
        <begin position="349"/>
        <end position="362"/>
    </location>
</feature>
<evidence type="ECO:0000256" key="1">
    <source>
        <dbReference type="SAM" id="MobiDB-lite"/>
    </source>
</evidence>
<feature type="region of interest" description="Disordered" evidence="1">
    <location>
        <begin position="349"/>
        <end position="455"/>
    </location>
</feature>
<feature type="compositionally biased region" description="Basic and acidic residues" evidence="1">
    <location>
        <begin position="273"/>
        <end position="292"/>
    </location>
</feature>
<name>A0A4R8T9H1_9PEZI</name>
<gene>
    <name evidence="3" type="ORF">C8034_v006921</name>
</gene>
<feature type="compositionally biased region" description="Basic and acidic residues" evidence="1">
    <location>
        <begin position="229"/>
        <end position="258"/>
    </location>
</feature>
<feature type="transmembrane region" description="Helical" evidence="2">
    <location>
        <begin position="174"/>
        <end position="199"/>
    </location>
</feature>
<dbReference type="PANTHER" id="PTHR16861">
    <property type="entry name" value="GLYCOPROTEIN 38"/>
    <property type="match status" value="1"/>
</dbReference>
<evidence type="ECO:0008006" key="5">
    <source>
        <dbReference type="Google" id="ProtNLM"/>
    </source>
</evidence>
<proteinExistence type="predicted"/>
<sequence length="455" mass="48716">MNAVQAAVEVAPQLSPGTAHAPLRSWHLDLRGENNSSKQDDYCATDVLTHGIDIQLSYLYCWFTPEVNIVALKPSSVAETTLPHTGRVDETTTPASSPEPSTSSEPQSSEPQSSGPASSEQTKSSSSASLPESSTETTSTASSTASSTPSLAIPAPSSTPTEPPNTSSGPRLNIAAIIGGVLGGLALICITTILVIYIVRTNRREKRLNPKNPKPKPKLSFITISSNRKTRDSDASSEDTIRLDDTRYPDPPDDKAHPEAGWGPSEAYGSEVQPHRGPWELLNDERPTELSDHNRPAELPDYAFLETLPTVAQAPTRQDSWRPNDDGAAWGDVRPPPRVRDRLRYAAAAGAAPQDVGPGARAGARDGRDGAAECTRGGRTGTMAANFASSAWDGRHECREEPKPRFSRNENTWRGLSISNLPSQVGTTANSYPHTPHGRGAVDRSSRHIGSPESM</sequence>
<dbReference type="AlphaFoldDB" id="A0A4R8T9H1"/>
<dbReference type="EMBL" id="QAPF01000178">
    <property type="protein sequence ID" value="TEA14015.1"/>
    <property type="molecule type" value="Genomic_DNA"/>
</dbReference>
<feature type="region of interest" description="Disordered" evidence="1">
    <location>
        <begin position="207"/>
        <end position="292"/>
    </location>
</feature>
<comment type="caution">
    <text evidence="3">The sequence shown here is derived from an EMBL/GenBank/DDBJ whole genome shotgun (WGS) entry which is preliminary data.</text>
</comment>
<evidence type="ECO:0000313" key="3">
    <source>
        <dbReference type="EMBL" id="TEA14015.1"/>
    </source>
</evidence>
<organism evidence="3 4">
    <name type="scientific">Colletotrichum sidae</name>
    <dbReference type="NCBI Taxonomy" id="1347389"/>
    <lineage>
        <taxon>Eukaryota</taxon>
        <taxon>Fungi</taxon>
        <taxon>Dikarya</taxon>
        <taxon>Ascomycota</taxon>
        <taxon>Pezizomycotina</taxon>
        <taxon>Sordariomycetes</taxon>
        <taxon>Hypocreomycetidae</taxon>
        <taxon>Glomerellales</taxon>
        <taxon>Glomerellaceae</taxon>
        <taxon>Colletotrichum</taxon>
        <taxon>Colletotrichum orbiculare species complex</taxon>
    </lineage>
</organism>
<dbReference type="PANTHER" id="PTHR16861:SF4">
    <property type="entry name" value="SH3 DOMAIN PROTEIN (AFU_ORTHOLOGUE AFUA_1G13610)"/>
    <property type="match status" value="1"/>
</dbReference>
<keyword evidence="2" id="KW-0812">Transmembrane</keyword>
<feature type="compositionally biased region" description="Low complexity" evidence="1">
    <location>
        <begin position="91"/>
        <end position="168"/>
    </location>
</feature>
<accession>A0A4R8T9H1</accession>
<feature type="compositionally biased region" description="Basic and acidic residues" evidence="1">
    <location>
        <begin position="393"/>
        <end position="408"/>
    </location>
</feature>
<protein>
    <recommendedName>
        <fullName evidence="5">Mid2 domain-containing protein</fullName>
    </recommendedName>
</protein>
<evidence type="ECO:0000256" key="2">
    <source>
        <dbReference type="SAM" id="Phobius"/>
    </source>
</evidence>
<keyword evidence="4" id="KW-1185">Reference proteome</keyword>